<dbReference type="InterPro" id="IPR044810">
    <property type="entry name" value="WRKY_plant"/>
</dbReference>
<keyword evidence="9" id="KW-1185">Reference proteome</keyword>
<dbReference type="STRING" id="35608.A0A2U1M2H2"/>
<dbReference type="PROSITE" id="PS50811">
    <property type="entry name" value="WRKY"/>
    <property type="match status" value="1"/>
</dbReference>
<dbReference type="AlphaFoldDB" id="A0A2U1M2H2"/>
<dbReference type="InterPro" id="IPR036576">
    <property type="entry name" value="WRKY_dom_sf"/>
</dbReference>
<dbReference type="InterPro" id="IPR003657">
    <property type="entry name" value="WRKY_dom"/>
</dbReference>
<keyword evidence="2" id="KW-0805">Transcription regulation</keyword>
<evidence type="ECO:0000256" key="4">
    <source>
        <dbReference type="ARBA" id="ARBA00023163"/>
    </source>
</evidence>
<protein>
    <submittedName>
        <fullName evidence="8">WRKY domain-containing protein</fullName>
    </submittedName>
</protein>
<dbReference type="GO" id="GO:0003700">
    <property type="term" value="F:DNA-binding transcription factor activity"/>
    <property type="evidence" value="ECO:0007669"/>
    <property type="project" value="InterPro"/>
</dbReference>
<evidence type="ECO:0000256" key="5">
    <source>
        <dbReference type="ARBA" id="ARBA00023242"/>
    </source>
</evidence>
<proteinExistence type="predicted"/>
<evidence type="ECO:0000256" key="6">
    <source>
        <dbReference type="SAM" id="MobiDB-lite"/>
    </source>
</evidence>
<comment type="caution">
    <text evidence="8">The sequence shown here is derived from an EMBL/GenBank/DDBJ whole genome shotgun (WGS) entry which is preliminary data.</text>
</comment>
<dbReference type="OrthoDB" id="2021064at2759"/>
<organism evidence="8 9">
    <name type="scientific">Artemisia annua</name>
    <name type="common">Sweet wormwood</name>
    <dbReference type="NCBI Taxonomy" id="35608"/>
    <lineage>
        <taxon>Eukaryota</taxon>
        <taxon>Viridiplantae</taxon>
        <taxon>Streptophyta</taxon>
        <taxon>Embryophyta</taxon>
        <taxon>Tracheophyta</taxon>
        <taxon>Spermatophyta</taxon>
        <taxon>Magnoliopsida</taxon>
        <taxon>eudicotyledons</taxon>
        <taxon>Gunneridae</taxon>
        <taxon>Pentapetalae</taxon>
        <taxon>asterids</taxon>
        <taxon>campanulids</taxon>
        <taxon>Asterales</taxon>
        <taxon>Asteraceae</taxon>
        <taxon>Asteroideae</taxon>
        <taxon>Anthemideae</taxon>
        <taxon>Artemisiinae</taxon>
        <taxon>Artemisia</taxon>
    </lineage>
</organism>
<dbReference type="Gene3D" id="2.20.25.80">
    <property type="entry name" value="WRKY domain"/>
    <property type="match status" value="1"/>
</dbReference>
<sequence>MESSSWPGTLSCKRLKAIQELTRGQQLTNKLREMLGQQEKIESDLMLVDGVVAEILGMFDNTLSILNSYTFNEKPHIQTHDMRFQSSVDDQQSHDSGESEKSVRPVKNKRGCYKRGRTSSTFTKVTSTLIDDGYAWRKYGQKPILNAKYQRNYFRCTHKGEQGCQATKQVQKTDDEPPKYVTTYNGHHTCKNLQTASHIILDTPNNRDNSFLLNFETSTPTENKPTSPCLISMKQTPKEDLPSLCLENEQASSSNNHTPWDPLTKLSQVSFEPMSMILSGFDHEDMIFSEVFSSTCSTNCYKIDDMIGINDFGELLYECFSPTFSKKEEELVIGHLM</sequence>
<evidence type="ECO:0000256" key="2">
    <source>
        <dbReference type="ARBA" id="ARBA00023015"/>
    </source>
</evidence>
<keyword evidence="5" id="KW-0539">Nucleus</keyword>
<dbReference type="GO" id="GO:0043565">
    <property type="term" value="F:sequence-specific DNA binding"/>
    <property type="evidence" value="ECO:0007669"/>
    <property type="project" value="InterPro"/>
</dbReference>
<dbReference type="GO" id="GO:0005634">
    <property type="term" value="C:nucleus"/>
    <property type="evidence" value="ECO:0007669"/>
    <property type="project" value="UniProtKB-SubCell"/>
</dbReference>
<keyword evidence="3" id="KW-0238">DNA-binding</keyword>
<evidence type="ECO:0000259" key="7">
    <source>
        <dbReference type="PROSITE" id="PS50811"/>
    </source>
</evidence>
<feature type="compositionally biased region" description="Basic and acidic residues" evidence="6">
    <location>
        <begin position="91"/>
        <end position="103"/>
    </location>
</feature>
<keyword evidence="4" id="KW-0804">Transcription</keyword>
<dbReference type="SUPFAM" id="SSF118290">
    <property type="entry name" value="WRKY DNA-binding domain"/>
    <property type="match status" value="1"/>
</dbReference>
<feature type="domain" description="WRKY" evidence="7">
    <location>
        <begin position="125"/>
        <end position="188"/>
    </location>
</feature>
<dbReference type="EMBL" id="PKPP01006761">
    <property type="protein sequence ID" value="PWA55414.1"/>
    <property type="molecule type" value="Genomic_DNA"/>
</dbReference>
<accession>A0A2U1M2H2</accession>
<feature type="region of interest" description="Disordered" evidence="6">
    <location>
        <begin position="85"/>
        <end position="109"/>
    </location>
</feature>
<comment type="subcellular location">
    <subcellularLocation>
        <location evidence="1">Nucleus</location>
    </subcellularLocation>
</comment>
<reference evidence="8 9" key="1">
    <citation type="journal article" date="2018" name="Mol. Plant">
        <title>The genome of Artemisia annua provides insight into the evolution of Asteraceae family and artemisinin biosynthesis.</title>
        <authorList>
            <person name="Shen Q."/>
            <person name="Zhang L."/>
            <person name="Liao Z."/>
            <person name="Wang S."/>
            <person name="Yan T."/>
            <person name="Shi P."/>
            <person name="Liu M."/>
            <person name="Fu X."/>
            <person name="Pan Q."/>
            <person name="Wang Y."/>
            <person name="Lv Z."/>
            <person name="Lu X."/>
            <person name="Zhang F."/>
            <person name="Jiang W."/>
            <person name="Ma Y."/>
            <person name="Chen M."/>
            <person name="Hao X."/>
            <person name="Li L."/>
            <person name="Tang Y."/>
            <person name="Lv G."/>
            <person name="Zhou Y."/>
            <person name="Sun X."/>
            <person name="Brodelius P.E."/>
            <person name="Rose J.K.C."/>
            <person name="Tang K."/>
        </authorList>
    </citation>
    <scope>NUCLEOTIDE SEQUENCE [LARGE SCALE GENOMIC DNA]</scope>
    <source>
        <strain evidence="9">cv. Huhao1</strain>
        <tissue evidence="8">Leaf</tissue>
    </source>
</reference>
<dbReference type="Pfam" id="PF03106">
    <property type="entry name" value="WRKY"/>
    <property type="match status" value="1"/>
</dbReference>
<gene>
    <name evidence="8" type="ORF">CTI12_AA425160</name>
</gene>
<name>A0A2U1M2H2_ARTAN</name>
<dbReference type="Proteomes" id="UP000245207">
    <property type="component" value="Unassembled WGS sequence"/>
</dbReference>
<dbReference type="SMART" id="SM00774">
    <property type="entry name" value="WRKY"/>
    <property type="match status" value="1"/>
</dbReference>
<evidence type="ECO:0000313" key="9">
    <source>
        <dbReference type="Proteomes" id="UP000245207"/>
    </source>
</evidence>
<evidence type="ECO:0000256" key="1">
    <source>
        <dbReference type="ARBA" id="ARBA00004123"/>
    </source>
</evidence>
<evidence type="ECO:0000256" key="3">
    <source>
        <dbReference type="ARBA" id="ARBA00023125"/>
    </source>
</evidence>
<evidence type="ECO:0000313" key="8">
    <source>
        <dbReference type="EMBL" id="PWA55414.1"/>
    </source>
</evidence>
<dbReference type="PANTHER" id="PTHR31282">
    <property type="entry name" value="WRKY TRANSCRIPTION FACTOR 21-RELATED"/>
    <property type="match status" value="1"/>
</dbReference>